<dbReference type="EMBL" id="MFGM01000007">
    <property type="protein sequence ID" value="OGF38169.1"/>
    <property type="molecule type" value="Genomic_DNA"/>
</dbReference>
<organism evidence="1 2">
    <name type="scientific">Candidatus Falkowbacteria bacterium RIFOXYC2_FULL_48_21</name>
    <dbReference type="NCBI Taxonomy" id="1798005"/>
    <lineage>
        <taxon>Bacteria</taxon>
        <taxon>Candidatus Falkowiibacteriota</taxon>
    </lineage>
</organism>
<reference evidence="1 2" key="1">
    <citation type="journal article" date="2016" name="Nat. Commun.">
        <title>Thousands of microbial genomes shed light on interconnected biogeochemical processes in an aquifer system.</title>
        <authorList>
            <person name="Anantharaman K."/>
            <person name="Brown C.T."/>
            <person name="Hug L.A."/>
            <person name="Sharon I."/>
            <person name="Castelle C.J."/>
            <person name="Probst A.J."/>
            <person name="Thomas B.C."/>
            <person name="Singh A."/>
            <person name="Wilkins M.J."/>
            <person name="Karaoz U."/>
            <person name="Brodie E.L."/>
            <person name="Williams K.H."/>
            <person name="Hubbard S.S."/>
            <person name="Banfield J.F."/>
        </authorList>
    </citation>
    <scope>NUCLEOTIDE SEQUENCE [LARGE SCALE GENOMIC DNA]</scope>
</reference>
<comment type="caution">
    <text evidence="1">The sequence shown here is derived from an EMBL/GenBank/DDBJ whole genome shotgun (WGS) entry which is preliminary data.</text>
</comment>
<sequence>MNEEKKAEVARSFEALREVKRDCARRVAQAEQGFHDTLKKNCVVELTVKINMPPDTGSSYDTWTFRTEPAEGCGMRETCDPGQPGYESLYRLSVVGMNGPADFMNAACEFLVAKKMLVEGEPVVSLNDKVYFFNEASGQYEAVE</sequence>
<accession>A0A1F5TGY1</accession>
<dbReference type="Proteomes" id="UP000178656">
    <property type="component" value="Unassembled WGS sequence"/>
</dbReference>
<proteinExistence type="predicted"/>
<name>A0A1F5TGY1_9BACT</name>
<protein>
    <submittedName>
        <fullName evidence="1">Uncharacterized protein</fullName>
    </submittedName>
</protein>
<gene>
    <name evidence="1" type="ORF">A2482_04290</name>
</gene>
<dbReference type="AlphaFoldDB" id="A0A1F5TGY1"/>
<evidence type="ECO:0000313" key="1">
    <source>
        <dbReference type="EMBL" id="OGF38169.1"/>
    </source>
</evidence>
<evidence type="ECO:0000313" key="2">
    <source>
        <dbReference type="Proteomes" id="UP000178656"/>
    </source>
</evidence>